<keyword evidence="1" id="KW-0812">Transmembrane</keyword>
<reference evidence="2 3" key="1">
    <citation type="submission" date="2013-02" db="EMBL/GenBank/DDBJ databases">
        <title>The Genome Sequence of Acinetobacter sp. ANC 4105.</title>
        <authorList>
            <consortium name="The Broad Institute Genome Sequencing Platform"/>
            <consortium name="The Broad Institute Genome Sequencing Center for Infectious Disease"/>
            <person name="Cerqueira G."/>
            <person name="Feldgarden M."/>
            <person name="Courvalin P."/>
            <person name="Perichon B."/>
            <person name="Grillot-Courvalin C."/>
            <person name="Clermont D."/>
            <person name="Rocha E."/>
            <person name="Yoon E.-J."/>
            <person name="Nemec A."/>
            <person name="Walker B."/>
            <person name="Young S.K."/>
            <person name="Zeng Q."/>
            <person name="Gargeya S."/>
            <person name="Fitzgerald M."/>
            <person name="Haas B."/>
            <person name="Abouelleil A."/>
            <person name="Alvarado L."/>
            <person name="Arachchi H.M."/>
            <person name="Berlin A.M."/>
            <person name="Chapman S.B."/>
            <person name="Dewar J."/>
            <person name="Goldberg J."/>
            <person name="Griggs A."/>
            <person name="Gujja S."/>
            <person name="Hansen M."/>
            <person name="Howarth C."/>
            <person name="Imamovic A."/>
            <person name="Larimer J."/>
            <person name="McCowan C."/>
            <person name="Murphy C."/>
            <person name="Neiman D."/>
            <person name="Pearson M."/>
            <person name="Priest M."/>
            <person name="Roberts A."/>
            <person name="Saif S."/>
            <person name="Shea T."/>
            <person name="Sisk P."/>
            <person name="Sykes S."/>
            <person name="Wortman J."/>
            <person name="Nusbaum C."/>
            <person name="Birren B."/>
        </authorList>
    </citation>
    <scope>NUCLEOTIDE SEQUENCE [LARGE SCALE GENOMIC DNA]</scope>
    <source>
        <strain evidence="2 3">ANC 4105</strain>
    </source>
</reference>
<dbReference type="EMBL" id="APRL01000013">
    <property type="protein sequence ID" value="ENW92407.1"/>
    <property type="molecule type" value="Genomic_DNA"/>
</dbReference>
<name>N9L7Z2_9GAMM</name>
<protein>
    <submittedName>
        <fullName evidence="2">Uncharacterized protein</fullName>
    </submittedName>
</protein>
<evidence type="ECO:0000313" key="3">
    <source>
        <dbReference type="Proteomes" id="UP000013261"/>
    </source>
</evidence>
<keyword evidence="1" id="KW-0472">Membrane</keyword>
<sequence length="84" mass="9605">MLKKHSPILTLIVIVCGGIFYSIYSSNSLFPRKPVRLDSRCYGVDVPRSIKYNQIENFCSCVHVGGHVSKEENYKYCVNLFNSK</sequence>
<dbReference type="Proteomes" id="UP000013261">
    <property type="component" value="Unassembled WGS sequence"/>
</dbReference>
<dbReference type="AlphaFoldDB" id="N9L7Z2"/>
<feature type="transmembrane region" description="Helical" evidence="1">
    <location>
        <begin position="6"/>
        <end position="24"/>
    </location>
</feature>
<organism evidence="2 3">
    <name type="scientific">Acinetobacter dispersus</name>
    <dbReference type="NCBI Taxonomy" id="70348"/>
    <lineage>
        <taxon>Bacteria</taxon>
        <taxon>Pseudomonadati</taxon>
        <taxon>Pseudomonadota</taxon>
        <taxon>Gammaproteobacteria</taxon>
        <taxon>Moraxellales</taxon>
        <taxon>Moraxellaceae</taxon>
        <taxon>Acinetobacter</taxon>
    </lineage>
</organism>
<evidence type="ECO:0000256" key="1">
    <source>
        <dbReference type="SAM" id="Phobius"/>
    </source>
</evidence>
<accession>N9L7Z2</accession>
<evidence type="ECO:0000313" key="2">
    <source>
        <dbReference type="EMBL" id="ENW92407.1"/>
    </source>
</evidence>
<dbReference type="HOGENOM" id="CLU_2420328_0_0_6"/>
<gene>
    <name evidence="2" type="ORF">F904_02346</name>
</gene>
<keyword evidence="1" id="KW-1133">Transmembrane helix</keyword>
<proteinExistence type="predicted"/>
<dbReference type="eggNOG" id="ENOG5031RR3">
    <property type="taxonomic scope" value="Bacteria"/>
</dbReference>
<keyword evidence="3" id="KW-1185">Reference proteome</keyword>
<comment type="caution">
    <text evidence="2">The sequence shown here is derived from an EMBL/GenBank/DDBJ whole genome shotgun (WGS) entry which is preliminary data.</text>
</comment>